<dbReference type="RefSeq" id="WP_222583022.1">
    <property type="nucleotide sequence ID" value="NZ_JAHVHP010000001.1"/>
</dbReference>
<comment type="caution">
    <text evidence="6">The sequence shown here is derived from an EMBL/GenBank/DDBJ whole genome shotgun (WGS) entry which is preliminary data.</text>
</comment>
<evidence type="ECO:0000256" key="4">
    <source>
        <dbReference type="ARBA" id="ARBA00023239"/>
    </source>
</evidence>
<dbReference type="GO" id="GO:0008446">
    <property type="term" value="F:GDP-mannose 4,6-dehydratase activity"/>
    <property type="evidence" value="ECO:0007669"/>
    <property type="project" value="UniProtKB-EC"/>
</dbReference>
<keyword evidence="4 6" id="KW-0456">Lyase</keyword>
<dbReference type="EMBL" id="JAHVHP010000001">
    <property type="protein sequence ID" value="MBY5949916.1"/>
    <property type="molecule type" value="Genomic_DNA"/>
</dbReference>
<evidence type="ECO:0000313" key="6">
    <source>
        <dbReference type="EMBL" id="MBY5949916.1"/>
    </source>
</evidence>
<dbReference type="PANTHER" id="PTHR43715">
    <property type="entry name" value="GDP-MANNOSE 4,6-DEHYDRATASE"/>
    <property type="match status" value="1"/>
</dbReference>
<sequence>MKALIIGVSGQDGSYLADFLLKKGYEVFGTSRDAQGSVFRGLNFLGIKNEVHLLSMDPEDFRSVLVAIKKSKPDEIYFLAGQSSVGLSFEQPAETIQSFTIGILNVLEAVKMEARGIKVYHAGSSEAFGDTEGEAAKETTPFKPRSPYALAKASSTWLVDNYREAYDLFACTGILFNHESPLRPERFVTQKIIQTAKRISEGAEEKLVLGRLDVSRDWGWASEYVEAMWLMLQQDKAEDFIIATGKSQSLEEFVSKTFEVLGLHWQEHVSQSPDLMRPTDLSISKADPEKAGKKLGWKAKVDMEGVIERMLK</sequence>
<name>A0ABS7N0R8_9BACT</name>
<reference evidence="6 7" key="1">
    <citation type="submission" date="2021-06" db="EMBL/GenBank/DDBJ databases">
        <title>44 bacteria genomes isolated from Dapeng, Shenzhen.</title>
        <authorList>
            <person name="Zheng W."/>
            <person name="Yu S."/>
            <person name="Huang Y."/>
        </authorList>
    </citation>
    <scope>NUCLEOTIDE SEQUENCE [LARGE SCALE GENOMIC DNA]</scope>
    <source>
        <strain evidence="6 7">DP5N14-6</strain>
    </source>
</reference>
<dbReference type="InterPro" id="IPR016040">
    <property type="entry name" value="NAD(P)-bd_dom"/>
</dbReference>
<evidence type="ECO:0000256" key="3">
    <source>
        <dbReference type="ARBA" id="ARBA00011989"/>
    </source>
</evidence>
<keyword evidence="7" id="KW-1185">Reference proteome</keyword>
<accession>A0ABS7N0R8</accession>
<evidence type="ECO:0000313" key="7">
    <source>
        <dbReference type="Proteomes" id="UP000766609"/>
    </source>
</evidence>
<dbReference type="PANTHER" id="PTHR43715:SF1">
    <property type="entry name" value="GDP-MANNOSE 4,6 DEHYDRATASE"/>
    <property type="match status" value="1"/>
</dbReference>
<dbReference type="InterPro" id="IPR006368">
    <property type="entry name" value="GDP_Man_deHydtase"/>
</dbReference>
<gene>
    <name evidence="6" type="ORF">KUV23_02965</name>
</gene>
<dbReference type="SUPFAM" id="SSF51735">
    <property type="entry name" value="NAD(P)-binding Rossmann-fold domains"/>
    <property type="match status" value="1"/>
</dbReference>
<protein>
    <recommendedName>
        <fullName evidence="3">GDP-mannose 4,6-dehydratase</fullName>
        <ecNumber evidence="3">4.2.1.47</ecNumber>
    </recommendedName>
</protein>
<dbReference type="InterPro" id="IPR036291">
    <property type="entry name" value="NAD(P)-bd_dom_sf"/>
</dbReference>
<comment type="cofactor">
    <cofactor evidence="1">
        <name>NADP(+)</name>
        <dbReference type="ChEBI" id="CHEBI:58349"/>
    </cofactor>
</comment>
<evidence type="ECO:0000256" key="1">
    <source>
        <dbReference type="ARBA" id="ARBA00001937"/>
    </source>
</evidence>
<organism evidence="6 7">
    <name type="scientific">Algoriphagus marincola</name>
    <dbReference type="NCBI Taxonomy" id="264027"/>
    <lineage>
        <taxon>Bacteria</taxon>
        <taxon>Pseudomonadati</taxon>
        <taxon>Bacteroidota</taxon>
        <taxon>Cytophagia</taxon>
        <taxon>Cytophagales</taxon>
        <taxon>Cyclobacteriaceae</taxon>
        <taxon>Algoriphagus</taxon>
    </lineage>
</organism>
<proteinExistence type="inferred from homology"/>
<dbReference type="CDD" id="cd05260">
    <property type="entry name" value="GDP_MD_SDR_e"/>
    <property type="match status" value="1"/>
</dbReference>
<evidence type="ECO:0000259" key="5">
    <source>
        <dbReference type="Pfam" id="PF16363"/>
    </source>
</evidence>
<comment type="similarity">
    <text evidence="2">Belongs to the NAD(P)-dependent epimerase/dehydratase family. GDP-mannose 4,6-dehydratase subfamily.</text>
</comment>
<dbReference type="Proteomes" id="UP000766609">
    <property type="component" value="Unassembled WGS sequence"/>
</dbReference>
<dbReference type="Gene3D" id="3.40.50.720">
    <property type="entry name" value="NAD(P)-binding Rossmann-like Domain"/>
    <property type="match status" value="1"/>
</dbReference>
<dbReference type="Pfam" id="PF16363">
    <property type="entry name" value="GDP_Man_Dehyd"/>
    <property type="match status" value="1"/>
</dbReference>
<dbReference type="EC" id="4.2.1.47" evidence="3"/>
<feature type="domain" description="NAD(P)-binding" evidence="5">
    <location>
        <begin position="4"/>
        <end position="310"/>
    </location>
</feature>
<dbReference type="Gene3D" id="3.90.25.10">
    <property type="entry name" value="UDP-galactose 4-epimerase, domain 1"/>
    <property type="match status" value="1"/>
</dbReference>
<evidence type="ECO:0000256" key="2">
    <source>
        <dbReference type="ARBA" id="ARBA00009263"/>
    </source>
</evidence>